<dbReference type="InterPro" id="IPR006015">
    <property type="entry name" value="Universal_stress_UspA"/>
</dbReference>
<dbReference type="CDD" id="cd00293">
    <property type="entry name" value="USP-like"/>
    <property type="match status" value="1"/>
</dbReference>
<keyword evidence="4" id="KW-1185">Reference proteome</keyword>
<dbReference type="PANTHER" id="PTHR46268">
    <property type="entry name" value="STRESS RESPONSE PROTEIN NHAX"/>
    <property type="match status" value="1"/>
</dbReference>
<dbReference type="PANTHER" id="PTHR46268:SF15">
    <property type="entry name" value="UNIVERSAL STRESS PROTEIN HP_0031"/>
    <property type="match status" value="1"/>
</dbReference>
<dbReference type="SUPFAM" id="SSF52402">
    <property type="entry name" value="Adenine nucleotide alpha hydrolases-like"/>
    <property type="match status" value="2"/>
</dbReference>
<dbReference type="PRINTS" id="PR01438">
    <property type="entry name" value="UNVRSLSTRESS"/>
</dbReference>
<evidence type="ECO:0000313" key="4">
    <source>
        <dbReference type="Proteomes" id="UP000019486"/>
    </source>
</evidence>
<dbReference type="AlphaFoldDB" id="W9GYZ0"/>
<evidence type="ECO:0000259" key="2">
    <source>
        <dbReference type="Pfam" id="PF00582"/>
    </source>
</evidence>
<feature type="domain" description="UspA" evidence="2">
    <location>
        <begin position="206"/>
        <end position="275"/>
    </location>
</feature>
<dbReference type="OrthoDB" id="9804721at2"/>
<comment type="caution">
    <text evidence="3">The sequence shown here is derived from an EMBL/GenBank/DDBJ whole genome shotgun (WGS) entry which is preliminary data.</text>
</comment>
<proteinExistence type="inferred from homology"/>
<dbReference type="Pfam" id="PF00582">
    <property type="entry name" value="Usp"/>
    <property type="match status" value="1"/>
</dbReference>
<dbReference type="EMBL" id="AVFL01000014">
    <property type="protein sequence ID" value="EWY39049.1"/>
    <property type="molecule type" value="Genomic_DNA"/>
</dbReference>
<dbReference type="Proteomes" id="UP000019486">
    <property type="component" value="Unassembled WGS sequence"/>
</dbReference>
<dbReference type="PATRIC" id="fig|1385369.3.peg.3895"/>
<dbReference type="InterPro" id="IPR006016">
    <property type="entry name" value="UspA"/>
</dbReference>
<comment type="similarity">
    <text evidence="1">Belongs to the universal stress protein A family.</text>
</comment>
<organism evidence="3 4">
    <name type="scientific">Skermanella stibiiresistens SB22</name>
    <dbReference type="NCBI Taxonomy" id="1385369"/>
    <lineage>
        <taxon>Bacteria</taxon>
        <taxon>Pseudomonadati</taxon>
        <taxon>Pseudomonadota</taxon>
        <taxon>Alphaproteobacteria</taxon>
        <taxon>Rhodospirillales</taxon>
        <taxon>Azospirillaceae</taxon>
        <taxon>Skermanella</taxon>
    </lineage>
</organism>
<dbReference type="Gene3D" id="3.40.50.12370">
    <property type="match status" value="1"/>
</dbReference>
<protein>
    <recommendedName>
        <fullName evidence="2">UspA domain-containing protein</fullName>
    </recommendedName>
</protein>
<gene>
    <name evidence="3" type="ORF">N825_08585</name>
</gene>
<name>W9GYZ0_9PROT</name>
<reference evidence="3 4" key="1">
    <citation type="submission" date="2013-08" db="EMBL/GenBank/DDBJ databases">
        <title>The genome sequence of Skermanella stibiiresistens.</title>
        <authorList>
            <person name="Zhu W."/>
            <person name="Wang G."/>
        </authorList>
    </citation>
    <scope>NUCLEOTIDE SEQUENCE [LARGE SCALE GENOMIC DNA]</scope>
    <source>
        <strain evidence="3 4">SB22</strain>
    </source>
</reference>
<accession>W9GYZ0</accession>
<dbReference type="STRING" id="1385369.N825_08585"/>
<evidence type="ECO:0000256" key="1">
    <source>
        <dbReference type="ARBA" id="ARBA00008791"/>
    </source>
</evidence>
<sequence>MATMTYRDILAHVRPYGSLEPVEVALRLGGRFDARVTGLYALEDVARFRRILAENSDPLRELIERDRESAAEAEQRVRALAEREGVDFDWLACEGDAADLIAIVGRLRDLVVVGKTEPGESFGVIERMVTVPTGRPALVVPSTGPFLDTGQCVLIAWNGSAQAADAVMRGMPFIAGAKRVVVLEGSEDRERLPVTTPSRPLDVVAYLKRHGIEAETARTDAKGTAVGMAILDAARDAGADLIVMGAFGRSRLREWILGGATRAVLDHMHVPVLMAH</sequence>
<evidence type="ECO:0000313" key="3">
    <source>
        <dbReference type="EMBL" id="EWY39049.1"/>
    </source>
</evidence>